<evidence type="ECO:0000313" key="10">
    <source>
        <dbReference type="Proteomes" id="UP000622648"/>
    </source>
</evidence>
<dbReference type="EMBL" id="BMJO01000004">
    <property type="protein sequence ID" value="GGE55710.1"/>
    <property type="molecule type" value="Genomic_DNA"/>
</dbReference>
<evidence type="ECO:0000313" key="9">
    <source>
        <dbReference type="Proteomes" id="UP000295684"/>
    </source>
</evidence>
<feature type="transmembrane region" description="Helical" evidence="6">
    <location>
        <begin position="174"/>
        <end position="197"/>
    </location>
</feature>
<proteinExistence type="predicted"/>
<evidence type="ECO:0000256" key="5">
    <source>
        <dbReference type="ARBA" id="ARBA00023136"/>
    </source>
</evidence>
<dbReference type="GO" id="GO:0005886">
    <property type="term" value="C:plasma membrane"/>
    <property type="evidence" value="ECO:0007669"/>
    <property type="project" value="UniProtKB-SubCell"/>
</dbReference>
<feature type="transmembrane region" description="Helical" evidence="6">
    <location>
        <begin position="367"/>
        <end position="385"/>
    </location>
</feature>
<keyword evidence="10" id="KW-1185">Reference proteome</keyword>
<feature type="transmembrane region" description="Helical" evidence="6">
    <location>
        <begin position="262"/>
        <end position="279"/>
    </location>
</feature>
<reference evidence="10" key="2">
    <citation type="journal article" date="2019" name="Int. J. Syst. Evol. Microbiol.">
        <title>The Global Catalogue of Microorganisms (GCM) 10K type strain sequencing project: providing services to taxonomists for standard genome sequencing and annotation.</title>
        <authorList>
            <consortium name="The Broad Institute Genomics Platform"/>
            <consortium name="The Broad Institute Genome Sequencing Center for Infectious Disease"/>
            <person name="Wu L."/>
            <person name="Ma J."/>
        </authorList>
    </citation>
    <scope>NUCLEOTIDE SEQUENCE [LARGE SCALE GENOMIC DNA]</scope>
    <source>
        <strain evidence="10">CGMCC 1.15644</strain>
    </source>
</reference>
<dbReference type="EMBL" id="SLWO01000003">
    <property type="protein sequence ID" value="TCO26685.1"/>
    <property type="molecule type" value="Genomic_DNA"/>
</dbReference>
<keyword evidence="2" id="KW-1003">Cell membrane</keyword>
<feature type="transmembrane region" description="Helical" evidence="6">
    <location>
        <begin position="12"/>
        <end position="33"/>
    </location>
</feature>
<evidence type="ECO:0000313" key="8">
    <source>
        <dbReference type="EMBL" id="TCO26685.1"/>
    </source>
</evidence>
<dbReference type="AlphaFoldDB" id="A0A4R2HF74"/>
<protein>
    <submittedName>
        <fullName evidence="8">O-antigen/teichoic acid export membrane protein</fullName>
    </submittedName>
</protein>
<keyword evidence="4 6" id="KW-1133">Transmembrane helix</keyword>
<sequence length="421" mass="47264">MKKNLVKSIAGSTSFKLISALISFITVPLLLHALGKESYAVWVTSTALIAWLNLFDFGSGYSLKNKVTESMAINDYRELNTLIAGTIQFYFLMSIAILLIFCGALYSVEIFKSNQILALILYLPIIFSFPFTLGHFIIQGRKKFNVFNFLLLAQSGGWFFFVLAYRFNVISLDIYTLAAIYSSLFLLTNLAIFIYSLKGLSFDIKQIVNFKNLSASKDSLKVGYRFFLLQISSLFLFSLGNILTYNNLTLSDVAEYDTINKIYLMGMTLFNVVISVYWSEISHAKAVKDKLLLSKLFRQLLIIALLFSIGAVIFTFFVPMLVSIWTKKIIIVKFAQLYPFVILVCIQAFAYSGGVILNAFERLKEQIILAVISGVLIIPLANFLFASHFSIGSVPLASSILLLPTAIIIIFKARNVIKDLS</sequence>
<feature type="transmembrane region" description="Helical" evidence="6">
    <location>
        <begin position="39"/>
        <end position="58"/>
    </location>
</feature>
<feature type="transmembrane region" description="Helical" evidence="6">
    <location>
        <begin position="222"/>
        <end position="242"/>
    </location>
</feature>
<feature type="transmembrane region" description="Helical" evidence="6">
    <location>
        <begin position="79"/>
        <end position="106"/>
    </location>
</feature>
<dbReference type="RefSeq" id="WP_132530730.1">
    <property type="nucleotide sequence ID" value="NZ_BMJO01000004.1"/>
</dbReference>
<feature type="transmembrane region" description="Helical" evidence="6">
    <location>
        <begin position="391"/>
        <end position="411"/>
    </location>
</feature>
<reference evidence="7" key="4">
    <citation type="submission" date="2024-05" db="EMBL/GenBank/DDBJ databases">
        <authorList>
            <person name="Sun Q."/>
            <person name="Zhou Y."/>
        </authorList>
    </citation>
    <scope>NUCLEOTIDE SEQUENCE</scope>
    <source>
        <strain evidence="7">CGMCC 1.15644</strain>
    </source>
</reference>
<accession>A0A4R2HF74</accession>
<evidence type="ECO:0000256" key="3">
    <source>
        <dbReference type="ARBA" id="ARBA00022692"/>
    </source>
</evidence>
<dbReference type="InterPro" id="IPR050833">
    <property type="entry name" value="Poly_Biosynth_Transport"/>
</dbReference>
<feature type="transmembrane region" description="Helical" evidence="6">
    <location>
        <begin position="300"/>
        <end position="325"/>
    </location>
</feature>
<evidence type="ECO:0000256" key="4">
    <source>
        <dbReference type="ARBA" id="ARBA00022989"/>
    </source>
</evidence>
<evidence type="ECO:0000313" key="7">
    <source>
        <dbReference type="EMBL" id="GGE55710.1"/>
    </source>
</evidence>
<keyword evidence="3 6" id="KW-0812">Transmembrane</keyword>
<dbReference type="Proteomes" id="UP000622648">
    <property type="component" value="Unassembled WGS sequence"/>
</dbReference>
<feature type="transmembrane region" description="Helical" evidence="6">
    <location>
        <begin position="337"/>
        <end position="360"/>
    </location>
</feature>
<dbReference type="OrthoDB" id="512217at2"/>
<reference evidence="7" key="1">
    <citation type="journal article" date="2014" name="Int. J. Syst. Evol. Microbiol.">
        <title>Complete genome of a new Firmicutes species belonging to the dominant human colonic microbiota ('Ruminococcus bicirculans') reveals two chromosomes and a selective capacity to utilize plant glucans.</title>
        <authorList>
            <consortium name="NISC Comparative Sequencing Program"/>
            <person name="Wegmann U."/>
            <person name="Louis P."/>
            <person name="Goesmann A."/>
            <person name="Henrissat B."/>
            <person name="Duncan S.H."/>
            <person name="Flint H.J."/>
        </authorList>
    </citation>
    <scope>NUCLEOTIDE SEQUENCE</scope>
    <source>
        <strain evidence="7">CGMCC 1.15644</strain>
    </source>
</reference>
<evidence type="ECO:0000256" key="6">
    <source>
        <dbReference type="SAM" id="Phobius"/>
    </source>
</evidence>
<organism evidence="8 9">
    <name type="scientific">Pedobacter psychrotolerans</name>
    <dbReference type="NCBI Taxonomy" id="1843235"/>
    <lineage>
        <taxon>Bacteria</taxon>
        <taxon>Pseudomonadati</taxon>
        <taxon>Bacteroidota</taxon>
        <taxon>Sphingobacteriia</taxon>
        <taxon>Sphingobacteriales</taxon>
        <taxon>Sphingobacteriaceae</taxon>
        <taxon>Pedobacter</taxon>
    </lineage>
</organism>
<name>A0A4R2HF74_9SPHI</name>
<gene>
    <name evidence="8" type="ORF">EV200_10315</name>
    <name evidence="7" type="ORF">GCM10011413_22590</name>
</gene>
<feature type="transmembrane region" description="Helical" evidence="6">
    <location>
        <begin position="118"/>
        <end position="137"/>
    </location>
</feature>
<reference evidence="8 9" key="3">
    <citation type="submission" date="2019-03" db="EMBL/GenBank/DDBJ databases">
        <title>Genomic Encyclopedia of Type Strains, Phase IV (KMG-IV): sequencing the most valuable type-strain genomes for metagenomic binning, comparative biology and taxonomic classification.</title>
        <authorList>
            <person name="Goeker M."/>
        </authorList>
    </citation>
    <scope>NUCLEOTIDE SEQUENCE [LARGE SCALE GENOMIC DNA]</scope>
    <source>
        <strain evidence="8 9">DSM 103236</strain>
    </source>
</reference>
<dbReference type="Proteomes" id="UP000295684">
    <property type="component" value="Unassembled WGS sequence"/>
</dbReference>
<comment type="subcellular location">
    <subcellularLocation>
        <location evidence="1">Cell membrane</location>
        <topology evidence="1">Multi-pass membrane protein</topology>
    </subcellularLocation>
</comment>
<dbReference type="PANTHER" id="PTHR30250">
    <property type="entry name" value="PST FAMILY PREDICTED COLANIC ACID TRANSPORTER"/>
    <property type="match status" value="1"/>
</dbReference>
<keyword evidence="5 6" id="KW-0472">Membrane</keyword>
<comment type="caution">
    <text evidence="8">The sequence shown here is derived from an EMBL/GenBank/DDBJ whole genome shotgun (WGS) entry which is preliminary data.</text>
</comment>
<evidence type="ECO:0000256" key="2">
    <source>
        <dbReference type="ARBA" id="ARBA00022475"/>
    </source>
</evidence>
<dbReference type="PANTHER" id="PTHR30250:SF11">
    <property type="entry name" value="O-ANTIGEN TRANSPORTER-RELATED"/>
    <property type="match status" value="1"/>
</dbReference>
<feature type="transmembrane region" description="Helical" evidence="6">
    <location>
        <begin position="149"/>
        <end position="168"/>
    </location>
</feature>
<evidence type="ECO:0000256" key="1">
    <source>
        <dbReference type="ARBA" id="ARBA00004651"/>
    </source>
</evidence>